<evidence type="ECO:0000256" key="2">
    <source>
        <dbReference type="ARBA" id="ARBA00022490"/>
    </source>
</evidence>
<dbReference type="Gene3D" id="1.10.10.200">
    <property type="match status" value="1"/>
</dbReference>
<comment type="similarity">
    <text evidence="1 6">Belongs to the TACO1 family.</text>
</comment>
<gene>
    <name evidence="9" type="ORF">E7512_11030</name>
</gene>
<dbReference type="NCBIfam" id="TIGR01033">
    <property type="entry name" value="YebC/PmpR family DNA-binding transcriptional regulator"/>
    <property type="match status" value="1"/>
</dbReference>
<dbReference type="PANTHER" id="PTHR12532">
    <property type="entry name" value="TRANSLATIONAL ACTIVATOR OF CYTOCHROME C OXIDASE 1"/>
    <property type="match status" value="1"/>
</dbReference>
<dbReference type="RefSeq" id="WP_020072106.1">
    <property type="nucleotide sequence ID" value="NZ_JBKWRC010000001.1"/>
</dbReference>
<dbReference type="GO" id="GO:0006355">
    <property type="term" value="P:regulation of DNA-templated transcription"/>
    <property type="evidence" value="ECO:0007669"/>
    <property type="project" value="UniProtKB-UniRule"/>
</dbReference>
<keyword evidence="4 6" id="KW-0238">DNA-binding</keyword>
<dbReference type="InterPro" id="IPR049083">
    <property type="entry name" value="TACO1_YebC_N"/>
</dbReference>
<evidence type="ECO:0000313" key="10">
    <source>
        <dbReference type="Proteomes" id="UP000754750"/>
    </source>
</evidence>
<dbReference type="AlphaFoldDB" id="A0A928KZ41"/>
<dbReference type="GO" id="GO:0005829">
    <property type="term" value="C:cytosol"/>
    <property type="evidence" value="ECO:0007669"/>
    <property type="project" value="TreeGrafter"/>
</dbReference>
<dbReference type="Pfam" id="PF01709">
    <property type="entry name" value="Transcrip_reg"/>
    <property type="match status" value="1"/>
</dbReference>
<dbReference type="NCBIfam" id="NF001030">
    <property type="entry name" value="PRK00110.1"/>
    <property type="match status" value="1"/>
</dbReference>
<dbReference type="Pfam" id="PF20772">
    <property type="entry name" value="TACO1_YebC_N"/>
    <property type="match status" value="1"/>
</dbReference>
<comment type="subcellular location">
    <subcellularLocation>
        <location evidence="6">Cytoplasm</location>
    </subcellularLocation>
</comment>
<feature type="domain" description="TACO1/YebC-like N-terminal" evidence="8">
    <location>
        <begin position="5"/>
        <end position="76"/>
    </location>
</feature>
<dbReference type="InterPro" id="IPR029072">
    <property type="entry name" value="YebC-like"/>
</dbReference>
<evidence type="ECO:0000256" key="1">
    <source>
        <dbReference type="ARBA" id="ARBA00008724"/>
    </source>
</evidence>
<dbReference type="InterPro" id="IPR048300">
    <property type="entry name" value="TACO1_YebC-like_2nd/3rd_dom"/>
</dbReference>
<proteinExistence type="inferred from homology"/>
<keyword evidence="2 6" id="KW-0963">Cytoplasm</keyword>
<evidence type="ECO:0000256" key="5">
    <source>
        <dbReference type="ARBA" id="ARBA00023163"/>
    </source>
</evidence>
<dbReference type="FunFam" id="1.10.10.200:FF:000002">
    <property type="entry name" value="Probable transcriptional regulatory protein CLM62_37755"/>
    <property type="match status" value="1"/>
</dbReference>
<dbReference type="EMBL" id="SVNY01000005">
    <property type="protein sequence ID" value="MBE6834087.1"/>
    <property type="molecule type" value="Genomic_DNA"/>
</dbReference>
<keyword evidence="5 6" id="KW-0804">Transcription</keyword>
<keyword evidence="3 6" id="KW-0805">Transcription regulation</keyword>
<organism evidence="9 10">
    <name type="scientific">Faecalispora sporosphaeroides</name>
    <dbReference type="NCBI Taxonomy" id="1549"/>
    <lineage>
        <taxon>Bacteria</taxon>
        <taxon>Bacillati</taxon>
        <taxon>Bacillota</taxon>
        <taxon>Clostridia</taxon>
        <taxon>Eubacteriales</taxon>
        <taxon>Oscillospiraceae</taxon>
        <taxon>Faecalispora</taxon>
    </lineage>
</organism>
<feature type="domain" description="TACO1/YebC-like second and third" evidence="7">
    <location>
        <begin position="83"/>
        <end position="239"/>
    </location>
</feature>
<evidence type="ECO:0000313" key="9">
    <source>
        <dbReference type="EMBL" id="MBE6834087.1"/>
    </source>
</evidence>
<evidence type="ECO:0000259" key="7">
    <source>
        <dbReference type="Pfam" id="PF01709"/>
    </source>
</evidence>
<dbReference type="GO" id="GO:0003677">
    <property type="term" value="F:DNA binding"/>
    <property type="evidence" value="ECO:0007669"/>
    <property type="project" value="UniProtKB-UniRule"/>
</dbReference>
<dbReference type="Gene3D" id="3.30.70.980">
    <property type="match status" value="2"/>
</dbReference>
<evidence type="ECO:0000256" key="3">
    <source>
        <dbReference type="ARBA" id="ARBA00023015"/>
    </source>
</evidence>
<comment type="caution">
    <text evidence="9">The sequence shown here is derived from an EMBL/GenBank/DDBJ whole genome shotgun (WGS) entry which is preliminary data.</text>
</comment>
<sequence length="246" mass="26944">MSGHSKWSTIKRKKEKIDGAKAKVFTKIGRELAVAVKEGGGPDPRSNSKLKDCIAKAKAANVPNDNIERIIKKAAGDGDGTKYESIVYEGYGPNGVAVIVEALTDNRNRTAADVRHYFDKFGGNLGTTGCVSFLFSQKGLLVIEREGLSEDTVMTDCLEAGASDFQADDDVFEIYTEPDDFSAVLSDLEGKGYEFVSAEVEMVPTTYTKLTDPDSIAKMQKLLDNLEDNDDVQNVWHNWENADDAE</sequence>
<dbReference type="Proteomes" id="UP000754750">
    <property type="component" value="Unassembled WGS sequence"/>
</dbReference>
<dbReference type="NCBIfam" id="NF009044">
    <property type="entry name" value="PRK12378.1"/>
    <property type="match status" value="1"/>
</dbReference>
<dbReference type="InterPro" id="IPR017856">
    <property type="entry name" value="Integrase-like_N"/>
</dbReference>
<evidence type="ECO:0000256" key="6">
    <source>
        <dbReference type="HAMAP-Rule" id="MF_00693"/>
    </source>
</evidence>
<reference evidence="9" key="1">
    <citation type="submission" date="2019-04" db="EMBL/GenBank/DDBJ databases">
        <title>Evolution of Biomass-Degrading Anaerobic Consortia Revealed by Metagenomics.</title>
        <authorList>
            <person name="Peng X."/>
        </authorList>
    </citation>
    <scope>NUCLEOTIDE SEQUENCE</scope>
    <source>
        <strain evidence="9">SIG551</strain>
    </source>
</reference>
<dbReference type="PANTHER" id="PTHR12532:SF6">
    <property type="entry name" value="TRANSCRIPTIONAL REGULATORY PROTEIN YEBC-RELATED"/>
    <property type="match status" value="1"/>
</dbReference>
<evidence type="ECO:0000256" key="4">
    <source>
        <dbReference type="ARBA" id="ARBA00023125"/>
    </source>
</evidence>
<dbReference type="HAMAP" id="MF_00693">
    <property type="entry name" value="Transcrip_reg_TACO1"/>
    <property type="match status" value="1"/>
</dbReference>
<evidence type="ECO:0000259" key="8">
    <source>
        <dbReference type="Pfam" id="PF20772"/>
    </source>
</evidence>
<dbReference type="SUPFAM" id="SSF75625">
    <property type="entry name" value="YebC-like"/>
    <property type="match status" value="1"/>
</dbReference>
<dbReference type="InterPro" id="IPR026564">
    <property type="entry name" value="Transcrip_reg_TACO1-like_dom3"/>
</dbReference>
<dbReference type="FunFam" id="3.30.70.980:FF:000002">
    <property type="entry name" value="Probable transcriptional regulatory protein YebC"/>
    <property type="match status" value="1"/>
</dbReference>
<protein>
    <recommendedName>
        <fullName evidence="6">Probable transcriptional regulatory protein E7512_11030</fullName>
    </recommendedName>
</protein>
<dbReference type="InterPro" id="IPR002876">
    <property type="entry name" value="Transcrip_reg_TACO1-like"/>
</dbReference>
<accession>A0A928KZ41</accession>
<name>A0A928KZ41_9FIRM</name>